<dbReference type="InterPro" id="IPR038501">
    <property type="entry name" value="Spore_GerAC_C_sf"/>
</dbReference>
<evidence type="ECO:0000313" key="11">
    <source>
        <dbReference type="Proteomes" id="UP000269097"/>
    </source>
</evidence>
<dbReference type="GO" id="GO:0016020">
    <property type="term" value="C:membrane"/>
    <property type="evidence" value="ECO:0007669"/>
    <property type="project" value="UniProtKB-SubCell"/>
</dbReference>
<evidence type="ECO:0000256" key="6">
    <source>
        <dbReference type="ARBA" id="ARBA00023139"/>
    </source>
</evidence>
<keyword evidence="4" id="KW-0732">Signal</keyword>
<keyword evidence="11" id="KW-1185">Reference proteome</keyword>
<dbReference type="InterPro" id="IPR057336">
    <property type="entry name" value="GerAC_N"/>
</dbReference>
<organism evidence="10 11">
    <name type="scientific">Cohnella candidum</name>
    <dbReference type="NCBI Taxonomy" id="2674991"/>
    <lineage>
        <taxon>Bacteria</taxon>
        <taxon>Bacillati</taxon>
        <taxon>Bacillota</taxon>
        <taxon>Bacilli</taxon>
        <taxon>Bacillales</taxon>
        <taxon>Paenibacillaceae</taxon>
        <taxon>Cohnella</taxon>
    </lineage>
</organism>
<dbReference type="AlphaFoldDB" id="A0A3G3K1H0"/>
<gene>
    <name evidence="10" type="ORF">EAV92_18290</name>
</gene>
<feature type="domain" description="Spore germination GerAC-like C-terminal" evidence="8">
    <location>
        <begin position="249"/>
        <end position="412"/>
    </location>
</feature>
<dbReference type="KEGG" id="coh:EAV92_18290"/>
<evidence type="ECO:0000256" key="4">
    <source>
        <dbReference type="ARBA" id="ARBA00022729"/>
    </source>
</evidence>
<dbReference type="Proteomes" id="UP000269097">
    <property type="component" value="Chromosome"/>
</dbReference>
<dbReference type="Pfam" id="PF25198">
    <property type="entry name" value="Spore_GerAC_N"/>
    <property type="match status" value="1"/>
</dbReference>
<evidence type="ECO:0000256" key="5">
    <source>
        <dbReference type="ARBA" id="ARBA00023136"/>
    </source>
</evidence>
<proteinExistence type="inferred from homology"/>
<evidence type="ECO:0000259" key="8">
    <source>
        <dbReference type="Pfam" id="PF05504"/>
    </source>
</evidence>
<dbReference type="PANTHER" id="PTHR35789">
    <property type="entry name" value="SPORE GERMINATION PROTEIN B3"/>
    <property type="match status" value="1"/>
</dbReference>
<keyword evidence="3" id="KW-0309">Germination</keyword>
<dbReference type="NCBIfam" id="TIGR02887">
    <property type="entry name" value="spore_ger_x_C"/>
    <property type="match status" value="1"/>
</dbReference>
<dbReference type="Gene3D" id="3.30.300.210">
    <property type="entry name" value="Nutrient germinant receptor protein C, domain 3"/>
    <property type="match status" value="1"/>
</dbReference>
<protein>
    <submittedName>
        <fullName evidence="10">Ger(X)C family spore germination protein</fullName>
    </submittedName>
</protein>
<comment type="similarity">
    <text evidence="2">Belongs to the GerABKC lipoprotein family.</text>
</comment>
<evidence type="ECO:0000256" key="1">
    <source>
        <dbReference type="ARBA" id="ARBA00004635"/>
    </source>
</evidence>
<dbReference type="GO" id="GO:0009847">
    <property type="term" value="P:spore germination"/>
    <property type="evidence" value="ECO:0007669"/>
    <property type="project" value="InterPro"/>
</dbReference>
<evidence type="ECO:0000256" key="3">
    <source>
        <dbReference type="ARBA" id="ARBA00022544"/>
    </source>
</evidence>
<comment type="subcellular location">
    <subcellularLocation>
        <location evidence="1">Membrane</location>
        <topology evidence="1">Lipid-anchor</topology>
    </subcellularLocation>
</comment>
<sequence length="424" mass="47532">MVDDHEAARLEKPQLFPDERKEARPMIRRIGKTAVIVLAVLCLSGCWSRRELNELSIAVALGLDAAPNQKVLVSVQIVNPAAIGQKKAGPEGSPVYVFRSEASSVYEALREMTTVMNRKVYLSHLRLVVFGEELAKRGISDQVDFLSRYHELRTDFFLIVAKQARAQDVLSVLTPEESIPANELYSSLDVAEQNWAVTSKMTLDKVIDDLTTPGISPALTGLKIEGPVKAGAGLGNIRTTESPTLLIYDGIAVFRQDRLIGWLNTRESKGYHYISDKVKRTVIEDECPNGRFEVELIRSKTKLVGKVRNGNPEIGIQVHAEGNVADLSCHEKMMKPGTVQDIERLTEENIKEKIKEAINAAQSRYHADIFGFGEAIRRADPKRWHKLKPDWDARFSKIDVQINVDVKIRRIGTITDSIQSRIRK</sequence>
<dbReference type="Pfam" id="PF05504">
    <property type="entry name" value="Spore_GerAC"/>
    <property type="match status" value="1"/>
</dbReference>
<evidence type="ECO:0000313" key="10">
    <source>
        <dbReference type="EMBL" id="AYQ74346.1"/>
    </source>
</evidence>
<feature type="domain" description="Spore germination protein N-terminal" evidence="9">
    <location>
        <begin position="49"/>
        <end position="223"/>
    </location>
</feature>
<evidence type="ECO:0000256" key="2">
    <source>
        <dbReference type="ARBA" id="ARBA00007886"/>
    </source>
</evidence>
<keyword evidence="5" id="KW-0472">Membrane</keyword>
<accession>A0A3G3K1H0</accession>
<dbReference type="InterPro" id="IPR046953">
    <property type="entry name" value="Spore_GerAC-like_C"/>
</dbReference>
<name>A0A3G3K1H0_9BACL</name>
<dbReference type="PANTHER" id="PTHR35789:SF1">
    <property type="entry name" value="SPORE GERMINATION PROTEIN B3"/>
    <property type="match status" value="1"/>
</dbReference>
<evidence type="ECO:0000256" key="7">
    <source>
        <dbReference type="ARBA" id="ARBA00023288"/>
    </source>
</evidence>
<dbReference type="InterPro" id="IPR008844">
    <property type="entry name" value="Spore_GerAC-like"/>
</dbReference>
<keyword evidence="7" id="KW-0449">Lipoprotein</keyword>
<dbReference type="EMBL" id="CP033433">
    <property type="protein sequence ID" value="AYQ74346.1"/>
    <property type="molecule type" value="Genomic_DNA"/>
</dbReference>
<evidence type="ECO:0000259" key="9">
    <source>
        <dbReference type="Pfam" id="PF25198"/>
    </source>
</evidence>
<reference evidence="10 11" key="1">
    <citation type="submission" date="2018-10" db="EMBL/GenBank/DDBJ databases">
        <title>Genome Sequence of Cohnella sp.</title>
        <authorList>
            <person name="Srinivasan S."/>
            <person name="Kim M.K."/>
        </authorList>
    </citation>
    <scope>NUCLEOTIDE SEQUENCE [LARGE SCALE GENOMIC DNA]</scope>
    <source>
        <strain evidence="10 11">18JY8-7</strain>
    </source>
</reference>
<keyword evidence="6" id="KW-0564">Palmitate</keyword>